<sequence length="57" mass="6254">MFEWGGWCMRVSRIGIIQGVGGGTSKGMVITYWFDVESGSDGGGWVEQVDRVRRTVG</sequence>
<comment type="caution">
    <text evidence="1">The sequence shown here is derived from an EMBL/GenBank/DDBJ whole genome shotgun (WGS) entry which is preliminary data.</text>
</comment>
<keyword evidence="2" id="KW-1185">Reference proteome</keyword>
<gene>
    <name evidence="1" type="ORF">DCAF_LOCUS17003</name>
</gene>
<accession>A0AAV1RZ01</accession>
<dbReference type="Proteomes" id="UP001314170">
    <property type="component" value="Unassembled WGS sequence"/>
</dbReference>
<name>A0AAV1RZ01_9ROSI</name>
<evidence type="ECO:0000313" key="2">
    <source>
        <dbReference type="Proteomes" id="UP001314170"/>
    </source>
</evidence>
<reference evidence="1 2" key="1">
    <citation type="submission" date="2024-01" db="EMBL/GenBank/DDBJ databases">
        <authorList>
            <person name="Waweru B."/>
        </authorList>
    </citation>
    <scope>NUCLEOTIDE SEQUENCE [LARGE SCALE GENOMIC DNA]</scope>
</reference>
<organism evidence="1 2">
    <name type="scientific">Dovyalis caffra</name>
    <dbReference type="NCBI Taxonomy" id="77055"/>
    <lineage>
        <taxon>Eukaryota</taxon>
        <taxon>Viridiplantae</taxon>
        <taxon>Streptophyta</taxon>
        <taxon>Embryophyta</taxon>
        <taxon>Tracheophyta</taxon>
        <taxon>Spermatophyta</taxon>
        <taxon>Magnoliopsida</taxon>
        <taxon>eudicotyledons</taxon>
        <taxon>Gunneridae</taxon>
        <taxon>Pentapetalae</taxon>
        <taxon>rosids</taxon>
        <taxon>fabids</taxon>
        <taxon>Malpighiales</taxon>
        <taxon>Salicaceae</taxon>
        <taxon>Flacourtieae</taxon>
        <taxon>Dovyalis</taxon>
    </lineage>
</organism>
<protein>
    <submittedName>
        <fullName evidence="1">Uncharacterized protein</fullName>
    </submittedName>
</protein>
<dbReference type="AlphaFoldDB" id="A0AAV1RZ01"/>
<proteinExistence type="predicted"/>
<dbReference type="EMBL" id="CAWUPB010001160">
    <property type="protein sequence ID" value="CAK7342842.1"/>
    <property type="molecule type" value="Genomic_DNA"/>
</dbReference>
<evidence type="ECO:0000313" key="1">
    <source>
        <dbReference type="EMBL" id="CAK7342842.1"/>
    </source>
</evidence>